<dbReference type="OrthoDB" id="5917019at2759"/>
<evidence type="ECO:0000313" key="19">
    <source>
        <dbReference type="EMBL" id="OXA43377.1"/>
    </source>
</evidence>
<dbReference type="PANTHER" id="PTHR13327">
    <property type="entry name" value="NADH-UBIQUINONE OXIDOREDUCTASE ESSS SUBUNIT, MITOCHONDRIAL PRECURSOR"/>
    <property type="match status" value="1"/>
</dbReference>
<evidence type="ECO:0000256" key="8">
    <source>
        <dbReference type="ARBA" id="ARBA00022792"/>
    </source>
</evidence>
<keyword evidence="6" id="KW-0679">Respiratory chain</keyword>
<comment type="subunit">
    <text evidence="16">Complex I is composed of 45 different subunits. Interacts with BCAP31.</text>
</comment>
<evidence type="ECO:0000256" key="15">
    <source>
        <dbReference type="ARBA" id="ARBA00031387"/>
    </source>
</evidence>
<proteinExistence type="inferred from homology"/>
<evidence type="ECO:0000256" key="7">
    <source>
        <dbReference type="ARBA" id="ARBA00022692"/>
    </source>
</evidence>
<evidence type="ECO:0000313" key="20">
    <source>
        <dbReference type="Proteomes" id="UP000198287"/>
    </source>
</evidence>
<keyword evidence="20" id="KW-1185">Reference proteome</keyword>
<name>A0A226DF88_FOLCA</name>
<dbReference type="Proteomes" id="UP000198287">
    <property type="component" value="Unassembled WGS sequence"/>
</dbReference>
<keyword evidence="11 18" id="KW-1133">Transmembrane helix</keyword>
<evidence type="ECO:0000256" key="13">
    <source>
        <dbReference type="ARBA" id="ARBA00023136"/>
    </source>
</evidence>
<evidence type="ECO:0000256" key="16">
    <source>
        <dbReference type="ARBA" id="ARBA00046528"/>
    </source>
</evidence>
<keyword evidence="12" id="KW-0496">Mitochondrion</keyword>
<evidence type="ECO:0000256" key="2">
    <source>
        <dbReference type="ARBA" id="ARBA00004434"/>
    </source>
</evidence>
<dbReference type="EMBL" id="LNIX01000022">
    <property type="protein sequence ID" value="OXA43377.1"/>
    <property type="molecule type" value="Genomic_DNA"/>
</dbReference>
<evidence type="ECO:0000256" key="11">
    <source>
        <dbReference type="ARBA" id="ARBA00022989"/>
    </source>
</evidence>
<evidence type="ECO:0000256" key="4">
    <source>
        <dbReference type="ARBA" id="ARBA00018632"/>
    </source>
</evidence>
<sequence length="172" mass="19388">MASSLLRSLKLASSVCLRPVVLSQHRQVGAISPLLQQLRPISTSKNKDGTGTVTADGTGDKVEDKPRADDFSYEAAKKKWVSFGFHWETEEQDLSIRNFIMFMTVTIAIVGTTFILAYMPDIKRKHWFQREAYIELARREALGLPLIDPNLVPPENINLPTEEELGEFDIIV</sequence>
<evidence type="ECO:0000256" key="5">
    <source>
        <dbReference type="ARBA" id="ARBA00022448"/>
    </source>
</evidence>
<evidence type="ECO:0000256" key="1">
    <source>
        <dbReference type="ARBA" id="ARBA00003195"/>
    </source>
</evidence>
<dbReference type="AlphaFoldDB" id="A0A226DF88"/>
<organism evidence="19 20">
    <name type="scientific">Folsomia candida</name>
    <name type="common">Springtail</name>
    <dbReference type="NCBI Taxonomy" id="158441"/>
    <lineage>
        <taxon>Eukaryota</taxon>
        <taxon>Metazoa</taxon>
        <taxon>Ecdysozoa</taxon>
        <taxon>Arthropoda</taxon>
        <taxon>Hexapoda</taxon>
        <taxon>Collembola</taxon>
        <taxon>Entomobryomorpha</taxon>
        <taxon>Isotomoidea</taxon>
        <taxon>Isotomidae</taxon>
        <taxon>Proisotominae</taxon>
        <taxon>Folsomia</taxon>
    </lineage>
</organism>
<feature type="transmembrane region" description="Helical" evidence="18">
    <location>
        <begin position="99"/>
        <end position="119"/>
    </location>
</feature>
<keyword evidence="7 18" id="KW-0812">Transmembrane</keyword>
<reference evidence="19 20" key="1">
    <citation type="submission" date="2015-12" db="EMBL/GenBank/DDBJ databases">
        <title>The genome of Folsomia candida.</title>
        <authorList>
            <person name="Faddeeva A."/>
            <person name="Derks M.F."/>
            <person name="Anvar Y."/>
            <person name="Smit S."/>
            <person name="Van Straalen N."/>
            <person name="Roelofs D."/>
        </authorList>
    </citation>
    <scope>NUCLEOTIDE SEQUENCE [LARGE SCALE GENOMIC DNA]</scope>
    <source>
        <strain evidence="19 20">VU population</strain>
        <tissue evidence="19">Whole body</tissue>
    </source>
</reference>
<accession>A0A226DF88</accession>
<evidence type="ECO:0000256" key="6">
    <source>
        <dbReference type="ARBA" id="ARBA00022660"/>
    </source>
</evidence>
<comment type="subcellular location">
    <subcellularLocation>
        <location evidence="2">Mitochondrion inner membrane</location>
        <topology evidence="2">Single-pass membrane protein</topology>
    </subcellularLocation>
</comment>
<gene>
    <name evidence="19" type="ORF">Fcan01_21811</name>
</gene>
<evidence type="ECO:0000256" key="14">
    <source>
        <dbReference type="ARBA" id="ARBA00030753"/>
    </source>
</evidence>
<keyword evidence="10" id="KW-0249">Electron transport</keyword>
<keyword evidence="5" id="KW-0813">Transport</keyword>
<comment type="function">
    <text evidence="1">Accessory subunit of the mitochondrial membrane respiratory chain NADH dehydrogenase (Complex I), that is believed not to be involved in catalysis. Complex I functions in the transfer of electrons from NADH to the respiratory chain. The immediate electron acceptor for the enzyme is believed to be ubiquinone.</text>
</comment>
<dbReference type="STRING" id="158441.A0A226DF88"/>
<dbReference type="OMA" id="NWQSYGW"/>
<evidence type="ECO:0000256" key="17">
    <source>
        <dbReference type="SAM" id="MobiDB-lite"/>
    </source>
</evidence>
<protein>
    <recommendedName>
        <fullName evidence="4">NADH dehydrogenase [ubiquinone] 1 beta subcomplex subunit 11, mitochondrial</fullName>
    </recommendedName>
    <alternativeName>
        <fullName evidence="15">Complex I-ESSS</fullName>
    </alternativeName>
    <alternativeName>
        <fullName evidence="14">NADH-ubiquinone oxidoreductase ESSS subunit</fullName>
    </alternativeName>
</protein>
<evidence type="ECO:0000256" key="18">
    <source>
        <dbReference type="SAM" id="Phobius"/>
    </source>
</evidence>
<feature type="region of interest" description="Disordered" evidence="17">
    <location>
        <begin position="42"/>
        <end position="66"/>
    </location>
</feature>
<keyword evidence="9" id="KW-0809">Transit peptide</keyword>
<dbReference type="PANTHER" id="PTHR13327:SF0">
    <property type="entry name" value="NADH DEHYDROGENASE [UBIQUINONE] 1 BETA SUBCOMPLEX SUBUNIT 11, MITOCHONDRIAL"/>
    <property type="match status" value="1"/>
</dbReference>
<evidence type="ECO:0000256" key="12">
    <source>
        <dbReference type="ARBA" id="ARBA00023128"/>
    </source>
</evidence>
<evidence type="ECO:0000256" key="9">
    <source>
        <dbReference type="ARBA" id="ARBA00022946"/>
    </source>
</evidence>
<comment type="caution">
    <text evidence="19">The sequence shown here is derived from an EMBL/GenBank/DDBJ whole genome shotgun (WGS) entry which is preliminary data.</text>
</comment>
<evidence type="ECO:0000256" key="10">
    <source>
        <dbReference type="ARBA" id="ARBA00022982"/>
    </source>
</evidence>
<keyword evidence="8" id="KW-0999">Mitochondrion inner membrane</keyword>
<dbReference type="InterPro" id="IPR019329">
    <property type="entry name" value="NADH_UbQ_OxRdtase_ESSS_su"/>
</dbReference>
<comment type="similarity">
    <text evidence="3">Belongs to the complex I NDUFB11 subunit family.</text>
</comment>
<dbReference type="Pfam" id="PF10183">
    <property type="entry name" value="ESSS"/>
    <property type="match status" value="1"/>
</dbReference>
<dbReference type="GO" id="GO:0005743">
    <property type="term" value="C:mitochondrial inner membrane"/>
    <property type="evidence" value="ECO:0007669"/>
    <property type="project" value="UniProtKB-SubCell"/>
</dbReference>
<evidence type="ECO:0000256" key="3">
    <source>
        <dbReference type="ARBA" id="ARBA00008915"/>
    </source>
</evidence>
<keyword evidence="13 18" id="KW-0472">Membrane</keyword>